<gene>
    <name evidence="2" type="ORF">CK203_087615</name>
</gene>
<dbReference type="AlphaFoldDB" id="A0A438C828"/>
<reference evidence="2 3" key="1">
    <citation type="journal article" date="2018" name="PLoS Genet.">
        <title>Population sequencing reveals clonal diversity and ancestral inbreeding in the grapevine cultivar Chardonnay.</title>
        <authorList>
            <person name="Roach M.J."/>
            <person name="Johnson D.L."/>
            <person name="Bohlmann J."/>
            <person name="van Vuuren H.J."/>
            <person name="Jones S.J."/>
            <person name="Pretorius I.S."/>
            <person name="Schmidt S.A."/>
            <person name="Borneman A.R."/>
        </authorList>
    </citation>
    <scope>NUCLEOTIDE SEQUENCE [LARGE SCALE GENOMIC DNA]</scope>
    <source>
        <strain evidence="3">cv. Chardonnay</strain>
        <tissue evidence="2">Leaf</tissue>
    </source>
</reference>
<dbReference type="EMBL" id="QGNW01002503">
    <property type="protein sequence ID" value="RVW19066.1"/>
    <property type="molecule type" value="Genomic_DNA"/>
</dbReference>
<dbReference type="Proteomes" id="UP000288805">
    <property type="component" value="Unassembled WGS sequence"/>
</dbReference>
<evidence type="ECO:0000313" key="2">
    <source>
        <dbReference type="EMBL" id="RVW19066.1"/>
    </source>
</evidence>
<evidence type="ECO:0000313" key="3">
    <source>
        <dbReference type="Proteomes" id="UP000288805"/>
    </source>
</evidence>
<proteinExistence type="predicted"/>
<feature type="compositionally biased region" description="Basic and acidic residues" evidence="1">
    <location>
        <begin position="222"/>
        <end position="249"/>
    </location>
</feature>
<evidence type="ECO:0000256" key="1">
    <source>
        <dbReference type="SAM" id="MobiDB-lite"/>
    </source>
</evidence>
<name>A0A438C828_VITVI</name>
<accession>A0A438C828</accession>
<feature type="region of interest" description="Disordered" evidence="1">
    <location>
        <begin position="222"/>
        <end position="273"/>
    </location>
</feature>
<sequence>MGDENHGDNGVPNRALKDYSIPNVVVSSIRRPPIQANNFEIKPTIIQMIQSSVQFGRLANDDPNLHIANFLEICDTFKHNGNHPSLECQVGGPYEANSSEQVNYVANNQRQYNPNSNYFNQEWRNHPNFSWSNNAHVQKPPSGFQSQENKPNLEEVFTQFMQKTNDFIDDTKANFRNQGASIRNLEHQVGEISKLLTEITQGALPSITKTDPKDHVKAITLRSGKELEQSKEAEQQANKEDTLVPKEQDASTPIQPSIPKPSSNGIPFPQRLKKQNLDRQISKFIDIFKS</sequence>
<comment type="caution">
    <text evidence="2">The sequence shown here is derived from an EMBL/GenBank/DDBJ whole genome shotgun (WGS) entry which is preliminary data.</text>
</comment>
<feature type="compositionally biased region" description="Polar residues" evidence="1">
    <location>
        <begin position="250"/>
        <end position="265"/>
    </location>
</feature>
<organism evidence="2 3">
    <name type="scientific">Vitis vinifera</name>
    <name type="common">Grape</name>
    <dbReference type="NCBI Taxonomy" id="29760"/>
    <lineage>
        <taxon>Eukaryota</taxon>
        <taxon>Viridiplantae</taxon>
        <taxon>Streptophyta</taxon>
        <taxon>Embryophyta</taxon>
        <taxon>Tracheophyta</taxon>
        <taxon>Spermatophyta</taxon>
        <taxon>Magnoliopsida</taxon>
        <taxon>eudicotyledons</taxon>
        <taxon>Gunneridae</taxon>
        <taxon>Pentapetalae</taxon>
        <taxon>rosids</taxon>
        <taxon>Vitales</taxon>
        <taxon>Vitaceae</taxon>
        <taxon>Viteae</taxon>
        <taxon>Vitis</taxon>
    </lineage>
</organism>
<protein>
    <submittedName>
        <fullName evidence="2">Uncharacterized protein</fullName>
    </submittedName>
</protein>